<dbReference type="InterPro" id="IPR041687">
    <property type="entry name" value="HTH_46"/>
</dbReference>
<evidence type="ECO:0000313" key="3">
    <source>
        <dbReference type="Proteomes" id="UP000078504"/>
    </source>
</evidence>
<sequence length="206" mass="23825">MYMKPLTQLEAIRSRLVEAGKKFNLPADSELSMFNENNEQLILFFSEGTIVLHREMDDLLMDLVSAPTCIGLANILKPSQFKYRVITQTDCQGFTIPIRHAFEIIEKNKLWQPVCHWTTFLLHSLENRDARFIGATKYSQIRATLLIMDSWSPELRERTGVITFVQKRTKISRSVIAEILSALRKGNYIEMDKGKLKKVNRLPTSY</sequence>
<gene>
    <name evidence="2" type="ORF">M977_03035</name>
</gene>
<feature type="domain" description="IprA winged helix-turn-helix" evidence="1">
    <location>
        <begin position="138"/>
        <end position="203"/>
    </location>
</feature>
<dbReference type="Pfam" id="PF15977">
    <property type="entry name" value="HTH_46"/>
    <property type="match status" value="1"/>
</dbReference>
<dbReference type="RefSeq" id="WP_064516507.1">
    <property type="nucleotide sequence ID" value="NZ_LXEP01000029.1"/>
</dbReference>
<dbReference type="AlphaFoldDB" id="A0A1B7HU47"/>
<name>A0A1B7HU47_9ENTR</name>
<organism evidence="2 3">
    <name type="scientific">Buttiauxella gaviniae ATCC 51604</name>
    <dbReference type="NCBI Taxonomy" id="1354253"/>
    <lineage>
        <taxon>Bacteria</taxon>
        <taxon>Pseudomonadati</taxon>
        <taxon>Pseudomonadota</taxon>
        <taxon>Gammaproteobacteria</taxon>
        <taxon>Enterobacterales</taxon>
        <taxon>Enterobacteriaceae</taxon>
        <taxon>Buttiauxella</taxon>
    </lineage>
</organism>
<evidence type="ECO:0000313" key="2">
    <source>
        <dbReference type="EMBL" id="OAT19212.1"/>
    </source>
</evidence>
<reference evidence="2 3" key="1">
    <citation type="submission" date="2016-04" db="EMBL/GenBank/DDBJ databases">
        <title>ATOL: Assembling a taxonomically balanced genome-scale reconstruction of the evolutionary history of the Enterobacteriaceae.</title>
        <authorList>
            <person name="Plunkett G.III."/>
            <person name="Neeno-Eckwall E.C."/>
            <person name="Glasner J.D."/>
            <person name="Perna N.T."/>
        </authorList>
    </citation>
    <scope>NUCLEOTIDE SEQUENCE [LARGE SCALE GENOMIC DNA]</scope>
    <source>
        <strain evidence="2 3">ATCC 51604</strain>
    </source>
</reference>
<comment type="caution">
    <text evidence="2">The sequence shown here is derived from an EMBL/GenBank/DDBJ whole genome shotgun (WGS) entry which is preliminary data.</text>
</comment>
<dbReference type="Proteomes" id="UP000078504">
    <property type="component" value="Unassembled WGS sequence"/>
</dbReference>
<dbReference type="EMBL" id="LXEP01000029">
    <property type="protein sequence ID" value="OAT19212.1"/>
    <property type="molecule type" value="Genomic_DNA"/>
</dbReference>
<dbReference type="PATRIC" id="fig|1354253.4.peg.3084"/>
<protein>
    <recommendedName>
        <fullName evidence="1">IprA winged helix-turn-helix domain-containing protein</fullName>
    </recommendedName>
</protein>
<proteinExistence type="predicted"/>
<accession>A0A1B7HU47</accession>
<evidence type="ECO:0000259" key="1">
    <source>
        <dbReference type="Pfam" id="PF15977"/>
    </source>
</evidence>